<dbReference type="PANTHER" id="PTHR23155">
    <property type="entry name" value="DISEASE RESISTANCE PROTEIN RP"/>
    <property type="match status" value="1"/>
</dbReference>
<dbReference type="Gene3D" id="3.80.10.10">
    <property type="entry name" value="Ribonuclease Inhibitor"/>
    <property type="match status" value="1"/>
</dbReference>
<dbReference type="SUPFAM" id="SSF52058">
    <property type="entry name" value="L domain-like"/>
    <property type="match status" value="1"/>
</dbReference>
<dbReference type="EMBL" id="VAHF01000011">
    <property type="protein sequence ID" value="TXG51542.1"/>
    <property type="molecule type" value="Genomic_DNA"/>
</dbReference>
<keyword evidence="1" id="KW-0677">Repeat</keyword>
<dbReference type="InterPro" id="IPR038005">
    <property type="entry name" value="RX-like_CC"/>
</dbReference>
<evidence type="ECO:0000259" key="5">
    <source>
        <dbReference type="Pfam" id="PF23598"/>
    </source>
</evidence>
<proteinExistence type="predicted"/>
<name>A0A5C7H529_9ROSI</name>
<keyword evidence="2" id="KW-0547">Nucleotide-binding</keyword>
<dbReference type="InterPro" id="IPR032675">
    <property type="entry name" value="LRR_dom_sf"/>
</dbReference>
<accession>A0A5C7H529</accession>
<dbReference type="AlphaFoldDB" id="A0A5C7H529"/>
<feature type="domain" description="Disease resistance R13L4/SHOC-2-like LRR" evidence="5">
    <location>
        <begin position="161"/>
        <end position="340"/>
    </location>
</feature>
<dbReference type="OrthoDB" id="773208at2759"/>
<dbReference type="Pfam" id="PF23598">
    <property type="entry name" value="LRR_14"/>
    <property type="match status" value="1"/>
</dbReference>
<organism evidence="6 7">
    <name type="scientific">Acer yangbiense</name>
    <dbReference type="NCBI Taxonomy" id="1000413"/>
    <lineage>
        <taxon>Eukaryota</taxon>
        <taxon>Viridiplantae</taxon>
        <taxon>Streptophyta</taxon>
        <taxon>Embryophyta</taxon>
        <taxon>Tracheophyta</taxon>
        <taxon>Spermatophyta</taxon>
        <taxon>Magnoliopsida</taxon>
        <taxon>eudicotyledons</taxon>
        <taxon>Gunneridae</taxon>
        <taxon>Pentapetalae</taxon>
        <taxon>rosids</taxon>
        <taxon>malvids</taxon>
        <taxon>Sapindales</taxon>
        <taxon>Sapindaceae</taxon>
        <taxon>Hippocastanoideae</taxon>
        <taxon>Acereae</taxon>
        <taxon>Acer</taxon>
    </lineage>
</organism>
<dbReference type="InterPro" id="IPR041118">
    <property type="entry name" value="Rx_N"/>
</dbReference>
<keyword evidence="7" id="KW-1185">Reference proteome</keyword>
<evidence type="ECO:0000259" key="4">
    <source>
        <dbReference type="Pfam" id="PF18052"/>
    </source>
</evidence>
<dbReference type="Proteomes" id="UP000323000">
    <property type="component" value="Chromosome 11"/>
</dbReference>
<dbReference type="Pfam" id="PF18052">
    <property type="entry name" value="Rx_N"/>
    <property type="match status" value="1"/>
</dbReference>
<dbReference type="GO" id="GO:0000166">
    <property type="term" value="F:nucleotide binding"/>
    <property type="evidence" value="ECO:0007669"/>
    <property type="project" value="UniProtKB-KW"/>
</dbReference>
<sequence>MTLMMEESVVAAAVVVGVGSAVMAVSGSVFVVMLCFLKYADVEKDSDQRVRNWVAKIRDVAYGTEDVIDNFIFKMAQKREHKGFVRLFKRSMIQAAMRKCNGRIKTIRVHDLLRELSISKAKEDQFLDTFHGDVNAYFLAKAQRISLHSRIPPTAKNTSRIRSLLFFDFSEPICLKLKKFKLLQVLDLKGVHLALVDSSIGNLIHLRYLDLKITWLKKLPSLISNLCSLQTLGLRSTLIDPIPVVIWKMKQLRHLYLNKLREMVVNPTAKAMSLENLQTLLGLRVGESTCIEQRLMKLSKLKELELHGHLIQHEEALGQWIINLKDLQCLKMHTRRTSDITTSAIPKCITLSNHFHLYKLHLNGFKRRLFEMCKIFLRILLSFA</sequence>
<evidence type="ECO:0000256" key="3">
    <source>
        <dbReference type="ARBA" id="ARBA00022821"/>
    </source>
</evidence>
<comment type="caution">
    <text evidence="6">The sequence shown here is derived from an EMBL/GenBank/DDBJ whole genome shotgun (WGS) entry which is preliminary data.</text>
</comment>
<evidence type="ECO:0000256" key="2">
    <source>
        <dbReference type="ARBA" id="ARBA00022741"/>
    </source>
</evidence>
<feature type="domain" description="Disease resistance N-terminal" evidence="4">
    <location>
        <begin position="33"/>
        <end position="85"/>
    </location>
</feature>
<evidence type="ECO:0000256" key="1">
    <source>
        <dbReference type="ARBA" id="ARBA00022737"/>
    </source>
</evidence>
<dbReference type="GO" id="GO:0098542">
    <property type="term" value="P:defense response to other organism"/>
    <property type="evidence" value="ECO:0007669"/>
    <property type="project" value="TreeGrafter"/>
</dbReference>
<keyword evidence="3" id="KW-0611">Plant defense</keyword>
<dbReference type="InterPro" id="IPR044974">
    <property type="entry name" value="Disease_R_plants"/>
</dbReference>
<evidence type="ECO:0000313" key="6">
    <source>
        <dbReference type="EMBL" id="TXG51542.1"/>
    </source>
</evidence>
<reference evidence="7" key="1">
    <citation type="journal article" date="2019" name="Gigascience">
        <title>De novo genome assembly of the endangered Acer yangbiense, a plant species with extremely small populations endemic to Yunnan Province, China.</title>
        <authorList>
            <person name="Yang J."/>
            <person name="Wariss H.M."/>
            <person name="Tao L."/>
            <person name="Zhang R."/>
            <person name="Yun Q."/>
            <person name="Hollingsworth P."/>
            <person name="Dao Z."/>
            <person name="Luo G."/>
            <person name="Guo H."/>
            <person name="Ma Y."/>
            <person name="Sun W."/>
        </authorList>
    </citation>
    <scope>NUCLEOTIDE SEQUENCE [LARGE SCALE GENOMIC DNA]</scope>
    <source>
        <strain evidence="7">cv. Malutang</strain>
    </source>
</reference>
<dbReference type="InterPro" id="IPR055414">
    <property type="entry name" value="LRR_R13L4/SHOC2-like"/>
</dbReference>
<dbReference type="PANTHER" id="PTHR23155:SF1185">
    <property type="entry name" value="DISEASE RESISTANCE RPP8-LIKE PROTEIN 3-RELATED"/>
    <property type="match status" value="1"/>
</dbReference>
<evidence type="ECO:0000313" key="7">
    <source>
        <dbReference type="Proteomes" id="UP000323000"/>
    </source>
</evidence>
<protein>
    <submittedName>
        <fullName evidence="6">Uncharacterized protein</fullName>
    </submittedName>
</protein>
<gene>
    <name evidence="6" type="ORF">EZV62_024066</name>
</gene>
<dbReference type="Gene3D" id="1.20.5.4130">
    <property type="match status" value="1"/>
</dbReference>
<dbReference type="CDD" id="cd14798">
    <property type="entry name" value="RX-CC_like"/>
    <property type="match status" value="1"/>
</dbReference>